<evidence type="ECO:0000259" key="13">
    <source>
        <dbReference type="PROSITE" id="PS50011"/>
    </source>
</evidence>
<dbReference type="PROSITE" id="PS00108">
    <property type="entry name" value="PROTEIN_KINASE_ST"/>
    <property type="match status" value="1"/>
</dbReference>
<proteinExistence type="inferred from homology"/>
<feature type="compositionally biased region" description="Polar residues" evidence="11">
    <location>
        <begin position="40"/>
        <end position="49"/>
    </location>
</feature>
<evidence type="ECO:0000256" key="1">
    <source>
        <dbReference type="ARBA" id="ARBA00010006"/>
    </source>
</evidence>
<feature type="domain" description="PH" evidence="12">
    <location>
        <begin position="644"/>
        <end position="753"/>
    </location>
</feature>
<evidence type="ECO:0000256" key="8">
    <source>
        <dbReference type="ARBA" id="ARBA00047899"/>
    </source>
</evidence>
<feature type="region of interest" description="Disordered" evidence="11">
    <location>
        <begin position="1"/>
        <end position="124"/>
    </location>
</feature>
<dbReference type="PANTHER" id="PTHR24356">
    <property type="entry name" value="SERINE/THREONINE-PROTEIN KINASE"/>
    <property type="match status" value="1"/>
</dbReference>
<evidence type="ECO:0000256" key="10">
    <source>
        <dbReference type="PROSITE-ProRule" id="PRU10141"/>
    </source>
</evidence>
<name>A0ABP1DG18_9APHY</name>
<feature type="domain" description="Protein kinase" evidence="13">
    <location>
        <begin position="131"/>
        <end position="394"/>
    </location>
</feature>
<accession>A0ABP1DG18</accession>
<comment type="similarity">
    <text evidence="1">Belongs to the protein kinase superfamily. AGC Ser/Thr protein kinase family. PDPK1 subfamily.</text>
</comment>
<dbReference type="InterPro" id="IPR011993">
    <property type="entry name" value="PH-like_dom_sf"/>
</dbReference>
<feature type="compositionally biased region" description="Low complexity" evidence="11">
    <location>
        <begin position="580"/>
        <end position="594"/>
    </location>
</feature>
<feature type="compositionally biased region" description="Low complexity" evidence="11">
    <location>
        <begin position="110"/>
        <end position="121"/>
    </location>
</feature>
<dbReference type="PROSITE" id="PS50011">
    <property type="entry name" value="PROTEIN_KINASE_DOM"/>
    <property type="match status" value="1"/>
</dbReference>
<dbReference type="InterPro" id="IPR001849">
    <property type="entry name" value="PH_domain"/>
</dbReference>
<feature type="binding site" evidence="10">
    <location>
        <position position="160"/>
    </location>
    <ligand>
        <name>ATP</name>
        <dbReference type="ChEBI" id="CHEBI:30616"/>
    </ligand>
</feature>
<dbReference type="InterPro" id="IPR017441">
    <property type="entry name" value="Protein_kinase_ATP_BS"/>
</dbReference>
<feature type="compositionally biased region" description="Low complexity" evidence="11">
    <location>
        <begin position="58"/>
        <end position="77"/>
    </location>
</feature>
<dbReference type="Proteomes" id="UP001497453">
    <property type="component" value="Chromosome 4"/>
</dbReference>
<keyword evidence="7 10" id="KW-0067">ATP-binding</keyword>
<evidence type="ECO:0000259" key="12">
    <source>
        <dbReference type="PROSITE" id="PS50003"/>
    </source>
</evidence>
<dbReference type="SUPFAM" id="SSF56112">
    <property type="entry name" value="Protein kinase-like (PK-like)"/>
    <property type="match status" value="1"/>
</dbReference>
<feature type="compositionally biased region" description="Polar residues" evidence="11">
    <location>
        <begin position="518"/>
        <end position="532"/>
    </location>
</feature>
<dbReference type="EC" id="2.7.11.1" evidence="2"/>
<feature type="compositionally biased region" description="Pro residues" evidence="11">
    <location>
        <begin position="497"/>
        <end position="507"/>
    </location>
</feature>
<dbReference type="CDD" id="cd05581">
    <property type="entry name" value="STKc_PDK1"/>
    <property type="match status" value="1"/>
</dbReference>
<feature type="compositionally biased region" description="Basic and acidic residues" evidence="11">
    <location>
        <begin position="537"/>
        <end position="553"/>
    </location>
</feature>
<evidence type="ECO:0000256" key="2">
    <source>
        <dbReference type="ARBA" id="ARBA00012513"/>
    </source>
</evidence>
<dbReference type="PROSITE" id="PS50003">
    <property type="entry name" value="PH_DOMAIN"/>
    <property type="match status" value="1"/>
</dbReference>
<protein>
    <recommendedName>
        <fullName evidence="2">non-specific serine/threonine protein kinase</fullName>
        <ecNumber evidence="2">2.7.11.1</ecNumber>
    </recommendedName>
</protein>
<keyword evidence="4" id="KW-0808">Transferase</keyword>
<evidence type="ECO:0000256" key="5">
    <source>
        <dbReference type="ARBA" id="ARBA00022741"/>
    </source>
</evidence>
<reference evidence="15" key="1">
    <citation type="submission" date="2024-04" db="EMBL/GenBank/DDBJ databases">
        <authorList>
            <person name="Shaw F."/>
            <person name="Minotto A."/>
        </authorList>
    </citation>
    <scope>NUCLEOTIDE SEQUENCE [LARGE SCALE GENOMIC DNA]</scope>
</reference>
<feature type="compositionally biased region" description="Polar residues" evidence="11">
    <location>
        <begin position="1"/>
        <end position="18"/>
    </location>
</feature>
<feature type="compositionally biased region" description="Basic and acidic residues" evidence="11">
    <location>
        <begin position="96"/>
        <end position="105"/>
    </location>
</feature>
<dbReference type="EMBL" id="OZ037947">
    <property type="protein sequence ID" value="CAL1706787.1"/>
    <property type="molecule type" value="Genomic_DNA"/>
</dbReference>
<organism evidence="14 15">
    <name type="scientific">Somion occarium</name>
    <dbReference type="NCBI Taxonomy" id="3059160"/>
    <lineage>
        <taxon>Eukaryota</taxon>
        <taxon>Fungi</taxon>
        <taxon>Dikarya</taxon>
        <taxon>Basidiomycota</taxon>
        <taxon>Agaricomycotina</taxon>
        <taxon>Agaricomycetes</taxon>
        <taxon>Polyporales</taxon>
        <taxon>Cerrenaceae</taxon>
        <taxon>Somion</taxon>
    </lineage>
</organism>
<keyword evidence="6" id="KW-0418">Kinase</keyword>
<dbReference type="Gene3D" id="3.30.200.20">
    <property type="entry name" value="Phosphorylase Kinase, domain 1"/>
    <property type="match status" value="1"/>
</dbReference>
<sequence>MLKTQAPSPSLDTNSQHAPSLADLSRNASVISSSSSSSSVCDLTLQTPTRPRPIRTFSSPHRPLRSRSPQSPSTPRGSKPPAYLARELGIEEDSEDRATELKPTELKPPASRAQSRSRNSSVNGRISANDFEFGRVLGEGSYSEVRLARNKNNGQEYAIKVLDKGHLKRKNKLNVAISEKNTLVRLGSGHPGIVRLHSAFQDDWSLFFVLDLVRNGDLQSRIKRLGSLSVDCARYYAAQIVDALDYMHSKGVIHRDLKPENLLLDDDFRIKITDFGTGKILDAGGERAKTFVGTPEYVSPELLEVSETSRSSDLWALGCIIYRMIAGQFPFQGLSEYLTLEKIKILEYTFPEGFDEQAKDLVQKLLVRDPTQRLGAGEPDSPNSMKALRSHPFFNTINWSTLWTGKAPPLEPGLVKREQETSGRSSLNNWEDVGAQWDEMVDGAADGDDMSWASEGDGEYQLGAPSANANGVSGVNGHHAPEEVGPKDERRPYQFPALPPPDSPDPEPQAQLEIVPDPQTSPSSQTNGQNCSGVRFANEEKTQAEKEAEEGRDTVPPTLDDIPVAVRTQPIDIPPRTIRDSYSTGSTTSSSDGSPVDKLASALDGVELNRGRNRAQTPIQGHAPSKDEEWSNLLQSGETVIFNANVETSPLRRRASRLLAMAVAPRRKSRELVLTDRRLFCLKHKPGRPYSVRYEFPLRLPLKEKESRYHVTGVEPKGDREFVVLTQSKSHSFVASSPSLASIWIRKIREAIENESKRKERNISLFSLFSWDQETFVVPSSTLSFPFSLTHSILHCRHIVIMLHRSFHLSLVFCRS</sequence>
<evidence type="ECO:0000256" key="9">
    <source>
        <dbReference type="ARBA" id="ARBA00048679"/>
    </source>
</evidence>
<dbReference type="InterPro" id="IPR000719">
    <property type="entry name" value="Prot_kinase_dom"/>
</dbReference>
<keyword evidence="15" id="KW-1185">Reference proteome</keyword>
<evidence type="ECO:0000313" key="15">
    <source>
        <dbReference type="Proteomes" id="UP001497453"/>
    </source>
</evidence>
<evidence type="ECO:0000256" key="3">
    <source>
        <dbReference type="ARBA" id="ARBA00022527"/>
    </source>
</evidence>
<comment type="catalytic activity">
    <reaction evidence="9">
        <text>L-seryl-[protein] + ATP = O-phospho-L-seryl-[protein] + ADP + H(+)</text>
        <dbReference type="Rhea" id="RHEA:17989"/>
        <dbReference type="Rhea" id="RHEA-COMP:9863"/>
        <dbReference type="Rhea" id="RHEA-COMP:11604"/>
        <dbReference type="ChEBI" id="CHEBI:15378"/>
        <dbReference type="ChEBI" id="CHEBI:29999"/>
        <dbReference type="ChEBI" id="CHEBI:30616"/>
        <dbReference type="ChEBI" id="CHEBI:83421"/>
        <dbReference type="ChEBI" id="CHEBI:456216"/>
        <dbReference type="EC" id="2.7.11.1"/>
    </reaction>
</comment>
<evidence type="ECO:0000256" key="6">
    <source>
        <dbReference type="ARBA" id="ARBA00022777"/>
    </source>
</evidence>
<dbReference type="CDD" id="cd00821">
    <property type="entry name" value="PH"/>
    <property type="match status" value="1"/>
</dbReference>
<keyword evidence="5 10" id="KW-0547">Nucleotide-binding</keyword>
<evidence type="ECO:0000313" key="14">
    <source>
        <dbReference type="EMBL" id="CAL1706787.1"/>
    </source>
</evidence>
<dbReference type="Gene3D" id="1.10.510.10">
    <property type="entry name" value="Transferase(Phosphotransferase) domain 1"/>
    <property type="match status" value="1"/>
</dbReference>
<dbReference type="InterPro" id="IPR039046">
    <property type="entry name" value="PDPK1"/>
</dbReference>
<dbReference type="SMART" id="SM00233">
    <property type="entry name" value="PH"/>
    <property type="match status" value="1"/>
</dbReference>
<evidence type="ECO:0000256" key="7">
    <source>
        <dbReference type="ARBA" id="ARBA00022840"/>
    </source>
</evidence>
<dbReference type="SMART" id="SM00220">
    <property type="entry name" value="S_TKc"/>
    <property type="match status" value="1"/>
</dbReference>
<feature type="compositionally biased region" description="Basic and acidic residues" evidence="11">
    <location>
        <begin position="479"/>
        <end position="492"/>
    </location>
</feature>
<dbReference type="PROSITE" id="PS00107">
    <property type="entry name" value="PROTEIN_KINASE_ATP"/>
    <property type="match status" value="1"/>
</dbReference>
<feature type="region of interest" description="Disordered" evidence="11">
    <location>
        <begin position="409"/>
        <end position="431"/>
    </location>
</feature>
<dbReference type="PANTHER" id="PTHR24356:SF163">
    <property type="entry name" value="3-PHOSPHOINOSITIDE-DEPENDENT PROTEIN KINASE 1-RELATED"/>
    <property type="match status" value="1"/>
</dbReference>
<evidence type="ECO:0000256" key="4">
    <source>
        <dbReference type="ARBA" id="ARBA00022679"/>
    </source>
</evidence>
<keyword evidence="3" id="KW-0723">Serine/threonine-protein kinase</keyword>
<comment type="catalytic activity">
    <reaction evidence="8">
        <text>L-threonyl-[protein] + ATP = O-phospho-L-threonyl-[protein] + ADP + H(+)</text>
        <dbReference type="Rhea" id="RHEA:46608"/>
        <dbReference type="Rhea" id="RHEA-COMP:11060"/>
        <dbReference type="Rhea" id="RHEA-COMP:11605"/>
        <dbReference type="ChEBI" id="CHEBI:15378"/>
        <dbReference type="ChEBI" id="CHEBI:30013"/>
        <dbReference type="ChEBI" id="CHEBI:30616"/>
        <dbReference type="ChEBI" id="CHEBI:61977"/>
        <dbReference type="ChEBI" id="CHEBI:456216"/>
        <dbReference type="EC" id="2.7.11.1"/>
    </reaction>
</comment>
<dbReference type="InterPro" id="IPR011009">
    <property type="entry name" value="Kinase-like_dom_sf"/>
</dbReference>
<dbReference type="SUPFAM" id="SSF50729">
    <property type="entry name" value="PH domain-like"/>
    <property type="match status" value="1"/>
</dbReference>
<dbReference type="Pfam" id="PF00069">
    <property type="entry name" value="Pkinase"/>
    <property type="match status" value="1"/>
</dbReference>
<dbReference type="InterPro" id="IPR008271">
    <property type="entry name" value="Ser/Thr_kinase_AS"/>
</dbReference>
<gene>
    <name evidence="14" type="ORF">GFSPODELE1_LOCUS6041</name>
</gene>
<evidence type="ECO:0000256" key="11">
    <source>
        <dbReference type="SAM" id="MobiDB-lite"/>
    </source>
</evidence>
<feature type="region of interest" description="Disordered" evidence="11">
    <location>
        <begin position="443"/>
        <end position="627"/>
    </location>
</feature>
<dbReference type="Gene3D" id="2.30.29.30">
    <property type="entry name" value="Pleckstrin-homology domain (PH domain)/Phosphotyrosine-binding domain (PTB)"/>
    <property type="match status" value="1"/>
</dbReference>
<dbReference type="InterPro" id="IPR050236">
    <property type="entry name" value="Ser_Thr_kinase_AGC"/>
</dbReference>